<sequence length="492" mass="53033">MSPKPRSTNGQGPPPWGRNATGMRWSVCRFMVPPSRVVAARAPTPTAAAPAAAASVCRLESLDSRMGTPCGSGGRCGSDPGDITAFRRWNAPVELFYRARMRSLFFALVVLAAAACTPKGELKWVDAPDPVNGTYPLTMDLATPAQDGPRPLLIFFHGGGWNIGSLADHHYREKIKEAASRGYVAATVEYRLADLNGSGSNPRFPWPAQSEDTRCALRYLLSRKDELRIDPARIGTVGHSAGGQLALMAALGPRNEHLDGAWCPFTDDFTVSAVVSYAGPGDLRPLYAGTEGWVQGFITRFLDLPKGTTPEAAPERYLDASPVKYLDGAPDVPVLLIQGLKDTIAPPNVNQGFRDELVRRNRTVELLELEGVTHTLDGDDGGKEADAAMWAWFEARLAPWPAGIRYRQAFSTPGAYMSECVRCATRARSWAATSSGSLAVVKGASSSRQRLATFESENHTQAAAKSPRATPSRTEPVIRKATNVAATNEPQT</sequence>
<dbReference type="EMBL" id="QFQP01000049">
    <property type="protein sequence ID" value="PZR05000.1"/>
    <property type="molecule type" value="Genomic_DNA"/>
</dbReference>
<protein>
    <recommendedName>
        <fullName evidence="3">BD-FAE-like domain-containing protein</fullName>
    </recommendedName>
</protein>
<dbReference type="Gene3D" id="3.40.50.1820">
    <property type="entry name" value="alpha/beta hydrolase"/>
    <property type="match status" value="1"/>
</dbReference>
<dbReference type="InterPro" id="IPR049492">
    <property type="entry name" value="BD-FAE-like_dom"/>
</dbReference>
<dbReference type="Pfam" id="PF20434">
    <property type="entry name" value="BD-FAE"/>
    <property type="match status" value="1"/>
</dbReference>
<evidence type="ECO:0000313" key="5">
    <source>
        <dbReference type="Proteomes" id="UP000249061"/>
    </source>
</evidence>
<dbReference type="AlphaFoldDB" id="A0A2W5SQL5"/>
<dbReference type="PANTHER" id="PTHR48081">
    <property type="entry name" value="AB HYDROLASE SUPERFAMILY PROTEIN C4A8.06C"/>
    <property type="match status" value="1"/>
</dbReference>
<organism evidence="4 5">
    <name type="scientific">Archangium gephyra</name>
    <dbReference type="NCBI Taxonomy" id="48"/>
    <lineage>
        <taxon>Bacteria</taxon>
        <taxon>Pseudomonadati</taxon>
        <taxon>Myxococcota</taxon>
        <taxon>Myxococcia</taxon>
        <taxon>Myxococcales</taxon>
        <taxon>Cystobacterineae</taxon>
        <taxon>Archangiaceae</taxon>
        <taxon>Archangium</taxon>
    </lineage>
</organism>
<keyword evidence="1" id="KW-0378">Hydrolase</keyword>
<evidence type="ECO:0000259" key="3">
    <source>
        <dbReference type="Pfam" id="PF20434"/>
    </source>
</evidence>
<dbReference type="InterPro" id="IPR029058">
    <property type="entry name" value="AB_hydrolase_fold"/>
</dbReference>
<feature type="domain" description="BD-FAE-like" evidence="3">
    <location>
        <begin position="139"/>
        <end position="355"/>
    </location>
</feature>
<comment type="caution">
    <text evidence="4">The sequence shown here is derived from an EMBL/GenBank/DDBJ whole genome shotgun (WGS) entry which is preliminary data.</text>
</comment>
<accession>A0A2W5SQL5</accession>
<gene>
    <name evidence="4" type="ORF">DI536_33110</name>
</gene>
<reference evidence="4 5" key="1">
    <citation type="submission" date="2017-08" db="EMBL/GenBank/DDBJ databases">
        <title>Infants hospitalized years apart are colonized by the same room-sourced microbial strains.</title>
        <authorList>
            <person name="Brooks B."/>
            <person name="Olm M.R."/>
            <person name="Firek B.A."/>
            <person name="Baker R."/>
            <person name="Thomas B.C."/>
            <person name="Morowitz M.J."/>
            <person name="Banfield J.F."/>
        </authorList>
    </citation>
    <scope>NUCLEOTIDE SEQUENCE [LARGE SCALE GENOMIC DNA]</scope>
    <source>
        <strain evidence="4">S2_003_000_R2_14</strain>
    </source>
</reference>
<evidence type="ECO:0000256" key="2">
    <source>
        <dbReference type="SAM" id="MobiDB-lite"/>
    </source>
</evidence>
<feature type="compositionally biased region" description="Polar residues" evidence="2">
    <location>
        <begin position="459"/>
        <end position="473"/>
    </location>
</feature>
<evidence type="ECO:0000256" key="1">
    <source>
        <dbReference type="ARBA" id="ARBA00022801"/>
    </source>
</evidence>
<dbReference type="GO" id="GO:0016787">
    <property type="term" value="F:hydrolase activity"/>
    <property type="evidence" value="ECO:0007669"/>
    <property type="project" value="UniProtKB-KW"/>
</dbReference>
<proteinExistence type="predicted"/>
<dbReference type="Proteomes" id="UP000249061">
    <property type="component" value="Unassembled WGS sequence"/>
</dbReference>
<feature type="region of interest" description="Disordered" evidence="2">
    <location>
        <begin position="453"/>
        <end position="492"/>
    </location>
</feature>
<name>A0A2W5SQL5_9BACT</name>
<evidence type="ECO:0000313" key="4">
    <source>
        <dbReference type="EMBL" id="PZR05000.1"/>
    </source>
</evidence>
<dbReference type="InterPro" id="IPR050300">
    <property type="entry name" value="GDXG_lipolytic_enzyme"/>
</dbReference>
<dbReference type="SUPFAM" id="SSF53474">
    <property type="entry name" value="alpha/beta-Hydrolases"/>
    <property type="match status" value="1"/>
</dbReference>